<evidence type="ECO:0000256" key="3">
    <source>
        <dbReference type="SAM" id="Coils"/>
    </source>
</evidence>
<name>A0A7V3RFD2_9BACT</name>
<dbReference type="AlphaFoldDB" id="A0A7V3RFD2"/>
<proteinExistence type="inferred from homology"/>
<dbReference type="InterPro" id="IPR002068">
    <property type="entry name" value="A-crystallin/Hsp20_dom"/>
</dbReference>
<dbReference type="CDD" id="cd06464">
    <property type="entry name" value="ACD_sHsps-like"/>
    <property type="match status" value="1"/>
</dbReference>
<dbReference type="EMBL" id="DTPE01000233">
    <property type="protein sequence ID" value="HGE75641.1"/>
    <property type="molecule type" value="Genomic_DNA"/>
</dbReference>
<dbReference type="SUPFAM" id="SSF49764">
    <property type="entry name" value="HSP20-like chaperones"/>
    <property type="match status" value="1"/>
</dbReference>
<evidence type="ECO:0000256" key="1">
    <source>
        <dbReference type="PROSITE-ProRule" id="PRU00285"/>
    </source>
</evidence>
<dbReference type="InterPro" id="IPR008978">
    <property type="entry name" value="HSP20-like_chaperone"/>
</dbReference>
<feature type="coiled-coil region" evidence="3">
    <location>
        <begin position="89"/>
        <end position="116"/>
    </location>
</feature>
<dbReference type="Pfam" id="PF00011">
    <property type="entry name" value="HSP20"/>
    <property type="match status" value="1"/>
</dbReference>
<dbReference type="PANTHER" id="PTHR11527">
    <property type="entry name" value="HEAT-SHOCK PROTEIN 20 FAMILY MEMBER"/>
    <property type="match status" value="1"/>
</dbReference>
<dbReference type="Gene3D" id="2.60.40.790">
    <property type="match status" value="1"/>
</dbReference>
<accession>A0A7V3RFD2</accession>
<evidence type="ECO:0000259" key="4">
    <source>
        <dbReference type="PROSITE" id="PS01031"/>
    </source>
</evidence>
<gene>
    <name evidence="5" type="ORF">ENX73_05905</name>
</gene>
<comment type="caution">
    <text evidence="5">The sequence shown here is derived from an EMBL/GenBank/DDBJ whole genome shotgun (WGS) entry which is preliminary data.</text>
</comment>
<evidence type="ECO:0000256" key="2">
    <source>
        <dbReference type="RuleBase" id="RU003616"/>
    </source>
</evidence>
<evidence type="ECO:0000313" key="5">
    <source>
        <dbReference type="EMBL" id="HGE75641.1"/>
    </source>
</evidence>
<reference evidence="5" key="1">
    <citation type="journal article" date="2020" name="mSystems">
        <title>Genome- and Community-Level Interaction Insights into Carbon Utilization and Element Cycling Functions of Hydrothermarchaeota in Hydrothermal Sediment.</title>
        <authorList>
            <person name="Zhou Z."/>
            <person name="Liu Y."/>
            <person name="Xu W."/>
            <person name="Pan J."/>
            <person name="Luo Z.H."/>
            <person name="Li M."/>
        </authorList>
    </citation>
    <scope>NUCLEOTIDE SEQUENCE [LARGE SCALE GENOMIC DNA]</scope>
    <source>
        <strain evidence="5">SpSt-966</strain>
    </source>
</reference>
<feature type="domain" description="SHSP" evidence="4">
    <location>
        <begin position="44"/>
        <end position="157"/>
    </location>
</feature>
<keyword evidence="3" id="KW-0175">Coiled coil</keyword>
<dbReference type="PROSITE" id="PS01031">
    <property type="entry name" value="SHSP"/>
    <property type="match status" value="1"/>
</dbReference>
<sequence>MEVVCMAIEKRKASEELDLYRPFEEMQKVMDRFFEEFPRILPMTFPTEVFTPAVNISETDKSYEFEVELPGMKREDVELSIDDGVLTISGEKKEERKEEKKEYKKFERSYGKFERTFSLPKNIDENNVSAKFENGVLNISILKSPESKSTKKKIEVK</sequence>
<organism evidence="5">
    <name type="scientific">Mesoaciditoga lauensis</name>
    <dbReference type="NCBI Taxonomy" id="1495039"/>
    <lineage>
        <taxon>Bacteria</taxon>
        <taxon>Thermotogati</taxon>
        <taxon>Thermotogota</taxon>
        <taxon>Thermotogae</taxon>
        <taxon>Mesoaciditogales</taxon>
        <taxon>Mesoaciditogaceae</taxon>
        <taxon>Mesoaciditoga</taxon>
    </lineage>
</organism>
<comment type="similarity">
    <text evidence="1 2">Belongs to the small heat shock protein (HSP20) family.</text>
</comment>
<dbReference type="InterPro" id="IPR031107">
    <property type="entry name" value="Small_HSP"/>
</dbReference>
<protein>
    <submittedName>
        <fullName evidence="5">Hsp20/alpha crystallin family protein</fullName>
    </submittedName>
</protein>